<protein>
    <submittedName>
        <fullName evidence="2">Uncharacterized protein</fullName>
    </submittedName>
</protein>
<evidence type="ECO:0000313" key="2">
    <source>
        <dbReference type="EMBL" id="VUZ47446.1"/>
    </source>
</evidence>
<organism evidence="2 3">
    <name type="scientific">Hymenolepis diminuta</name>
    <name type="common">Rat tapeworm</name>
    <dbReference type="NCBI Taxonomy" id="6216"/>
    <lineage>
        <taxon>Eukaryota</taxon>
        <taxon>Metazoa</taxon>
        <taxon>Spiralia</taxon>
        <taxon>Lophotrochozoa</taxon>
        <taxon>Platyhelminthes</taxon>
        <taxon>Cestoda</taxon>
        <taxon>Eucestoda</taxon>
        <taxon>Cyclophyllidea</taxon>
        <taxon>Hymenolepididae</taxon>
        <taxon>Hymenolepis</taxon>
    </lineage>
</organism>
<dbReference type="EMBL" id="CABIJS010000244">
    <property type="protein sequence ID" value="VUZ47446.1"/>
    <property type="molecule type" value="Genomic_DNA"/>
</dbReference>
<dbReference type="Proteomes" id="UP000321570">
    <property type="component" value="Unassembled WGS sequence"/>
</dbReference>
<reference evidence="2 3" key="1">
    <citation type="submission" date="2019-07" db="EMBL/GenBank/DDBJ databases">
        <authorList>
            <person name="Jastrzebski P J."/>
            <person name="Paukszto L."/>
            <person name="Jastrzebski P J."/>
        </authorList>
    </citation>
    <scope>NUCLEOTIDE SEQUENCE [LARGE SCALE GENOMIC DNA]</scope>
    <source>
        <strain evidence="2 3">WMS-il1</strain>
    </source>
</reference>
<evidence type="ECO:0000313" key="3">
    <source>
        <dbReference type="Proteomes" id="UP000321570"/>
    </source>
</evidence>
<evidence type="ECO:0000256" key="1">
    <source>
        <dbReference type="SAM" id="MobiDB-lite"/>
    </source>
</evidence>
<feature type="region of interest" description="Disordered" evidence="1">
    <location>
        <begin position="1"/>
        <end position="33"/>
    </location>
</feature>
<dbReference type="AlphaFoldDB" id="A0A564YJR6"/>
<gene>
    <name evidence="2" type="ORF">WMSIL1_LOCUS7066</name>
</gene>
<keyword evidence="3" id="KW-1185">Reference proteome</keyword>
<accession>A0A564YJR6</accession>
<sequence>MSRISRLAPLLQNLPPTTDGRPDGPSSPNTSSPLATMLAEVRAFLYSCKFASLPLDHLGLTAQVDIKPTPSDFADAYVSFPINFVTFDLTNTDHCNTAAYILHY</sequence>
<name>A0A564YJR6_HYMDI</name>
<proteinExistence type="predicted"/>